<protein>
    <submittedName>
        <fullName evidence="3">Restriction endonuclease</fullName>
    </submittedName>
</protein>
<keyword evidence="1" id="KW-0472">Membrane</keyword>
<dbReference type="SUPFAM" id="SSF52980">
    <property type="entry name" value="Restriction endonuclease-like"/>
    <property type="match status" value="1"/>
</dbReference>
<keyword evidence="1" id="KW-0812">Transmembrane</keyword>
<dbReference type="GO" id="GO:0003677">
    <property type="term" value="F:DNA binding"/>
    <property type="evidence" value="ECO:0007669"/>
    <property type="project" value="InterPro"/>
</dbReference>
<feature type="domain" description="Restriction endonuclease type IV Mrr" evidence="2">
    <location>
        <begin position="9"/>
        <end position="108"/>
    </location>
</feature>
<dbReference type="GO" id="GO:0004519">
    <property type="term" value="F:endonuclease activity"/>
    <property type="evidence" value="ECO:0007669"/>
    <property type="project" value="UniProtKB-KW"/>
</dbReference>
<dbReference type="Pfam" id="PF04471">
    <property type="entry name" value="Mrr_cat"/>
    <property type="match status" value="1"/>
</dbReference>
<gene>
    <name evidence="3" type="ordered locus">Mfer_0454</name>
</gene>
<dbReference type="Proteomes" id="UP000002315">
    <property type="component" value="Chromosome"/>
</dbReference>
<feature type="transmembrane region" description="Helical" evidence="1">
    <location>
        <begin position="193"/>
        <end position="211"/>
    </location>
</feature>
<dbReference type="STRING" id="523846.Mfer_0454"/>
<dbReference type="InterPro" id="IPR007560">
    <property type="entry name" value="Restrct_endonuc_IV_Mrr"/>
</dbReference>
<evidence type="ECO:0000313" key="4">
    <source>
        <dbReference type="Proteomes" id="UP000002315"/>
    </source>
</evidence>
<organism evidence="3 4">
    <name type="scientific">Methanothermus fervidus (strain ATCC 43054 / DSM 2088 / JCM 10308 / V24 S)</name>
    <dbReference type="NCBI Taxonomy" id="523846"/>
    <lineage>
        <taxon>Archaea</taxon>
        <taxon>Methanobacteriati</taxon>
        <taxon>Methanobacteriota</taxon>
        <taxon>Methanomada group</taxon>
        <taxon>Methanobacteria</taxon>
        <taxon>Methanobacteriales</taxon>
        <taxon>Methanothermaceae</taxon>
        <taxon>Methanothermus</taxon>
    </lineage>
</organism>
<feature type="transmembrane region" description="Helical" evidence="1">
    <location>
        <begin position="217"/>
        <end position="238"/>
    </location>
</feature>
<dbReference type="GO" id="GO:0009307">
    <property type="term" value="P:DNA restriction-modification system"/>
    <property type="evidence" value="ECO:0007669"/>
    <property type="project" value="InterPro"/>
</dbReference>
<dbReference type="HOGENOM" id="CLU_1154349_0_0_2"/>
<feature type="transmembrane region" description="Helical" evidence="1">
    <location>
        <begin position="163"/>
        <end position="181"/>
    </location>
</feature>
<accession>E3GY72</accession>
<evidence type="ECO:0000259" key="2">
    <source>
        <dbReference type="Pfam" id="PF04471"/>
    </source>
</evidence>
<proteinExistence type="predicted"/>
<reference evidence="3 4" key="1">
    <citation type="journal article" date="2010" name="Stand. Genomic Sci.">
        <title>Complete genome sequence of Methanothermus fervidus type strain (V24S).</title>
        <authorList>
            <person name="Anderson I."/>
            <person name="Djao O.D."/>
            <person name="Misra M."/>
            <person name="Chertkov O."/>
            <person name="Nolan M."/>
            <person name="Lucas S."/>
            <person name="Lapidus A."/>
            <person name="Del Rio T.G."/>
            <person name="Tice H."/>
            <person name="Cheng J.F."/>
            <person name="Tapia R."/>
            <person name="Han C."/>
            <person name="Goodwin L."/>
            <person name="Pitluck S."/>
            <person name="Liolios K."/>
            <person name="Ivanova N."/>
            <person name="Mavromatis K."/>
            <person name="Mikhailova N."/>
            <person name="Pati A."/>
            <person name="Brambilla E."/>
            <person name="Chen A."/>
            <person name="Palaniappan K."/>
            <person name="Land M."/>
            <person name="Hauser L."/>
            <person name="Chang Y.J."/>
            <person name="Jeffries C.D."/>
            <person name="Sikorski J."/>
            <person name="Spring S."/>
            <person name="Rohde M."/>
            <person name="Eichinger K."/>
            <person name="Huber H."/>
            <person name="Wirth R."/>
            <person name="Goker M."/>
            <person name="Detter J.C."/>
            <person name="Woyke T."/>
            <person name="Bristow J."/>
            <person name="Eisen J.A."/>
            <person name="Markowitz V."/>
            <person name="Hugenholtz P."/>
            <person name="Klenk H.P."/>
            <person name="Kyrpides N.C."/>
        </authorList>
    </citation>
    <scope>NUCLEOTIDE SEQUENCE [LARGE SCALE GENOMIC DNA]</scope>
    <source>
        <strain evidence="4">ATCC 43054 / DSM 2088 / JCM 10308 / V24 S</strain>
    </source>
</reference>
<name>E3GY72_METFV</name>
<dbReference type="InterPro" id="IPR011335">
    <property type="entry name" value="Restrct_endonuc-II-like"/>
</dbReference>
<keyword evidence="3" id="KW-0540">Nuclease</keyword>
<dbReference type="OrthoDB" id="82545at2157"/>
<evidence type="ECO:0000256" key="1">
    <source>
        <dbReference type="SAM" id="Phobius"/>
    </source>
</evidence>
<dbReference type="KEGG" id="mfv:Mfer_0454"/>
<dbReference type="AlphaFoldDB" id="E3GY72"/>
<keyword evidence="1" id="KW-1133">Transmembrane helix</keyword>
<sequence length="240" mass="27832">MTTREEVINFVSNILENSGFKIRKNLKVLGNRIDLYAQMSLSKLGKIKIIVLYRDWKVGIDFIKEIEMIKRYLKISKVIIIASSGFTQQAIRYAKAKNISIIDEESILSSKSELERNIADEIEDISPSYNSSRFRFPRKIKTKHVDLRKKPEKSSFKSLTQNLLFQVLIVYVAALTLMETIRWTKSVPKELLGVLRLLFCFIFSYTLSYATNRKTGFIRGTIIFFSSILLVFMTIIVLKH</sequence>
<keyword evidence="3" id="KW-0378">Hydrolase</keyword>
<keyword evidence="4" id="KW-1185">Reference proteome</keyword>
<evidence type="ECO:0000313" key="3">
    <source>
        <dbReference type="EMBL" id="ADP77254.1"/>
    </source>
</evidence>
<keyword evidence="3" id="KW-0255">Endonuclease</keyword>
<dbReference type="EMBL" id="CP002278">
    <property type="protein sequence ID" value="ADP77254.1"/>
    <property type="molecule type" value="Genomic_DNA"/>
</dbReference>